<keyword evidence="2" id="KW-0472">Membrane</keyword>
<comment type="caution">
    <text evidence="3">The sequence shown here is derived from an EMBL/GenBank/DDBJ whole genome shotgun (WGS) entry which is preliminary data.</text>
</comment>
<sequence>MKERDFMPNMERGKPATYTGDKKAKMAAKTNKKWVRLATVFAYVLSVSLAAIILAIYYSLIWKPTSACTPSGRPGVASNLSTNTSSTVGNSTDTNSTHVDLLLLNVTSATGLQTEPRAETKAHVHWDTNRSPAVLSEDTLTQTQSAKVGPTEHHKASISYTTVDIEKVAFTNTVDRQAPQTVTAAEDAVNKKSPSTRVTSVYTHDQRGVNSASGRITTGEIPQETHEGSASGSLVDSKTAEASTRRATPPSGAPTDAFASSQGLLSYTTPEQAQTNWQRRHQTGTTESQPKSDTIEGSSPVQEDLDTKDVTVTHSHFSEPINYGRNGE</sequence>
<dbReference type="AlphaFoldDB" id="A0A8T3DT05"/>
<evidence type="ECO:0008006" key="5">
    <source>
        <dbReference type="Google" id="ProtNLM"/>
    </source>
</evidence>
<evidence type="ECO:0000313" key="3">
    <source>
        <dbReference type="EMBL" id="KAI1897928.1"/>
    </source>
</evidence>
<proteinExistence type="predicted"/>
<dbReference type="Pfam" id="PF15018">
    <property type="entry name" value="InaF-motif"/>
    <property type="match status" value="1"/>
</dbReference>
<evidence type="ECO:0000256" key="2">
    <source>
        <dbReference type="SAM" id="Phobius"/>
    </source>
</evidence>
<feature type="compositionally biased region" description="Low complexity" evidence="1">
    <location>
        <begin position="78"/>
        <end position="93"/>
    </location>
</feature>
<dbReference type="PANTHER" id="PTHR34929">
    <property type="entry name" value="ZGC:153157"/>
    <property type="match status" value="1"/>
</dbReference>
<feature type="compositionally biased region" description="Polar residues" evidence="1">
    <location>
        <begin position="258"/>
        <end position="301"/>
    </location>
</feature>
<gene>
    <name evidence="3" type="ORF">AGOR_G00088330</name>
</gene>
<keyword evidence="2" id="KW-1133">Transmembrane helix</keyword>
<organism evidence="3 4">
    <name type="scientific">Albula goreensis</name>
    <dbReference type="NCBI Taxonomy" id="1534307"/>
    <lineage>
        <taxon>Eukaryota</taxon>
        <taxon>Metazoa</taxon>
        <taxon>Chordata</taxon>
        <taxon>Craniata</taxon>
        <taxon>Vertebrata</taxon>
        <taxon>Euteleostomi</taxon>
        <taxon>Actinopterygii</taxon>
        <taxon>Neopterygii</taxon>
        <taxon>Teleostei</taxon>
        <taxon>Albuliformes</taxon>
        <taxon>Albulidae</taxon>
        <taxon>Albula</taxon>
    </lineage>
</organism>
<feature type="transmembrane region" description="Helical" evidence="2">
    <location>
        <begin position="34"/>
        <end position="60"/>
    </location>
</feature>
<keyword evidence="4" id="KW-1185">Reference proteome</keyword>
<feature type="compositionally biased region" description="Polar residues" evidence="1">
    <location>
        <begin position="192"/>
        <end position="216"/>
    </location>
</feature>
<feature type="region of interest" description="Disordered" evidence="1">
    <location>
        <begin position="69"/>
        <end position="93"/>
    </location>
</feature>
<dbReference type="InterPro" id="IPR029162">
    <property type="entry name" value="InaF-motif"/>
</dbReference>
<accession>A0A8T3DT05</accession>
<feature type="region of interest" description="Disordered" evidence="1">
    <location>
        <begin position="181"/>
        <end position="328"/>
    </location>
</feature>
<feature type="compositionally biased region" description="Polar residues" evidence="1">
    <location>
        <begin position="228"/>
        <end position="246"/>
    </location>
</feature>
<dbReference type="PANTHER" id="PTHR34929:SF1">
    <property type="entry name" value="INAF MOTIF CONTAINING 2"/>
    <property type="match status" value="1"/>
</dbReference>
<evidence type="ECO:0000256" key="1">
    <source>
        <dbReference type="SAM" id="MobiDB-lite"/>
    </source>
</evidence>
<dbReference type="Proteomes" id="UP000829720">
    <property type="component" value="Unassembled WGS sequence"/>
</dbReference>
<protein>
    <recommendedName>
        <fullName evidence="5">Transmembrane protein INAFM2</fullName>
    </recommendedName>
</protein>
<name>A0A8T3DT05_9TELE</name>
<dbReference type="EMBL" id="JAERUA010000007">
    <property type="protein sequence ID" value="KAI1897928.1"/>
    <property type="molecule type" value="Genomic_DNA"/>
</dbReference>
<keyword evidence="2" id="KW-0812">Transmembrane</keyword>
<dbReference type="OrthoDB" id="8113027at2759"/>
<evidence type="ECO:0000313" key="4">
    <source>
        <dbReference type="Proteomes" id="UP000829720"/>
    </source>
</evidence>
<reference evidence="3" key="1">
    <citation type="submission" date="2021-01" db="EMBL/GenBank/DDBJ databases">
        <authorList>
            <person name="Zahm M."/>
            <person name="Roques C."/>
            <person name="Cabau C."/>
            <person name="Klopp C."/>
            <person name="Donnadieu C."/>
            <person name="Jouanno E."/>
            <person name="Lampietro C."/>
            <person name="Louis A."/>
            <person name="Herpin A."/>
            <person name="Echchiki A."/>
            <person name="Berthelot C."/>
            <person name="Parey E."/>
            <person name="Roest-Crollius H."/>
            <person name="Braasch I."/>
            <person name="Postlethwait J."/>
            <person name="Bobe J."/>
            <person name="Montfort J."/>
            <person name="Bouchez O."/>
            <person name="Begum T."/>
            <person name="Mejri S."/>
            <person name="Adams A."/>
            <person name="Chen W.-J."/>
            <person name="Guiguen Y."/>
        </authorList>
    </citation>
    <scope>NUCLEOTIDE SEQUENCE</scope>
    <source>
        <tissue evidence="3">Blood</tissue>
    </source>
</reference>